<dbReference type="PANTHER" id="PTHR44757">
    <property type="entry name" value="DIGUANYLATE CYCLASE DGCP"/>
    <property type="match status" value="1"/>
</dbReference>
<dbReference type="SUPFAM" id="SSF55073">
    <property type="entry name" value="Nucleotide cyclase"/>
    <property type="match status" value="1"/>
</dbReference>
<dbReference type="CDD" id="cd01948">
    <property type="entry name" value="EAL"/>
    <property type="match status" value="1"/>
</dbReference>
<dbReference type="PROSITE" id="PS50113">
    <property type="entry name" value="PAC"/>
    <property type="match status" value="1"/>
</dbReference>
<protein>
    <submittedName>
        <fullName evidence="7">EAL domain-containing protein</fullName>
    </submittedName>
</protein>
<keyword evidence="8" id="KW-1185">Reference proteome</keyword>
<comment type="caution">
    <text evidence="7">The sequence shown here is derived from an EMBL/GenBank/DDBJ whole genome shotgun (WGS) entry which is preliminary data.</text>
</comment>
<dbReference type="Gene3D" id="3.20.20.450">
    <property type="entry name" value="EAL domain"/>
    <property type="match status" value="1"/>
</dbReference>
<dbReference type="PROSITE" id="PS50883">
    <property type="entry name" value="EAL"/>
    <property type="match status" value="1"/>
</dbReference>
<evidence type="ECO:0000256" key="1">
    <source>
        <dbReference type="SAM" id="Coils"/>
    </source>
</evidence>
<dbReference type="InterPro" id="IPR000014">
    <property type="entry name" value="PAS"/>
</dbReference>
<dbReference type="Proteomes" id="UP000733744">
    <property type="component" value="Unassembled WGS sequence"/>
</dbReference>
<evidence type="ECO:0000259" key="5">
    <source>
        <dbReference type="PROSITE" id="PS50883"/>
    </source>
</evidence>
<dbReference type="SMART" id="SM00086">
    <property type="entry name" value="PAC"/>
    <property type="match status" value="2"/>
</dbReference>
<dbReference type="PANTHER" id="PTHR44757:SF2">
    <property type="entry name" value="BIOFILM ARCHITECTURE MAINTENANCE PROTEIN MBAA"/>
    <property type="match status" value="1"/>
</dbReference>
<dbReference type="InterPro" id="IPR052155">
    <property type="entry name" value="Biofilm_reg_signaling"/>
</dbReference>
<dbReference type="InterPro" id="IPR029787">
    <property type="entry name" value="Nucleotide_cyclase"/>
</dbReference>
<reference evidence="7 8" key="1">
    <citation type="journal article" date="2019" name="Antonie Van Leeuwenhoek">
        <title>Description of 'Ca. Methylobacter oryzae' KRF1, a novel species from the environmentally important Methylobacter clade 2.</title>
        <authorList>
            <person name="Khatri K."/>
            <person name="Mohite J.A."/>
            <person name="Pandit P.S."/>
            <person name="Bahulikar R."/>
            <person name="Rahalkar M.C."/>
        </authorList>
    </citation>
    <scope>NUCLEOTIDE SEQUENCE [LARGE SCALE GENOMIC DNA]</scope>
    <source>
        <strain evidence="7 8">KRF1</strain>
    </source>
</reference>
<dbReference type="EMBL" id="RYFG02000121">
    <property type="protein sequence ID" value="TRW89658.1"/>
    <property type="molecule type" value="Genomic_DNA"/>
</dbReference>
<evidence type="ECO:0000313" key="8">
    <source>
        <dbReference type="Proteomes" id="UP000733744"/>
    </source>
</evidence>
<dbReference type="SUPFAM" id="SSF141868">
    <property type="entry name" value="EAL domain-like"/>
    <property type="match status" value="1"/>
</dbReference>
<evidence type="ECO:0000259" key="3">
    <source>
        <dbReference type="PROSITE" id="PS50112"/>
    </source>
</evidence>
<feature type="domain" description="PAC" evidence="4">
    <location>
        <begin position="257"/>
        <end position="309"/>
    </location>
</feature>
<dbReference type="SMART" id="SM00052">
    <property type="entry name" value="EAL"/>
    <property type="match status" value="1"/>
</dbReference>
<feature type="compositionally biased region" description="Basic and acidic residues" evidence="2">
    <location>
        <begin position="1"/>
        <end position="25"/>
    </location>
</feature>
<dbReference type="CDD" id="cd00130">
    <property type="entry name" value="PAS"/>
    <property type="match status" value="2"/>
</dbReference>
<dbReference type="Pfam" id="PF00990">
    <property type="entry name" value="GGDEF"/>
    <property type="match status" value="1"/>
</dbReference>
<dbReference type="InterPro" id="IPR035965">
    <property type="entry name" value="PAS-like_dom_sf"/>
</dbReference>
<dbReference type="PROSITE" id="PS50887">
    <property type="entry name" value="GGDEF"/>
    <property type="match status" value="1"/>
</dbReference>
<dbReference type="RefSeq" id="WP_143733319.1">
    <property type="nucleotide sequence ID" value="NZ_RYFG02000121.1"/>
</dbReference>
<sequence>MKNKPTKLDKQFKPRTGAVDRRARSPEPLPHSMEKLLHELREHQVELEMQNEELQQARAALEESHHRYLSLYEFAPVGYLTLTLEGKIIEVNLTAAGLLGIDRGKLINHPFTELVSPQDSDRCYLLLKNVLKHEEEHKITELMLKRSNGFFHARLDCLPVTADDQTPLLRVTLTDITESKRIEEELRIAAVAFEVQEGIMITNADNVILRVNRAFTDITGYSAEELIGQTPRMFKSGYHDANFYDEMWECIHRSGYWQGEIWDQRKNGEIYPKWLTITAVKDNAGNVTHYVGSHTDISERKASEEEIKLLAYYDPLTSLPNRRLLLDRLQQALAASARSRKYGALLFIDLDNFKSLNDHLGHDMGDILLQQVAQRLIDCVREGDTVSRQGGDEFVIMLEELSENVEEAAVKAKAIGEKIIASLNQAYRLVNHEYRSTPSVGITLFINHRHEINTLLKRADIAMYGAKAAGRNTLRFFDQDMQKAVTARAALEADLRFALGKNQFKLYFQRQARHDGQTVGAEMLLRWEHPKRGLILPHEFVPLAEEIGLILTIGQWVLEAAGAQLKRWENHERTRDLQLAVNVSARQFHQPNFAEQVRAMLKKSEAKAERLKLEFAESLIFGDIDDTIDKIKILKEIGVGFSIDDFGTGYSSLKCLAQLPFDQLKIDQSFVHNIGVKPTDTVIVQTIIGMAGSLGMDIIAEGVETQQQREFLERHGCRVYQGNLIGKAMPPEAFEQSLGV</sequence>
<dbReference type="InterPro" id="IPR000700">
    <property type="entry name" value="PAS-assoc_C"/>
</dbReference>
<proteinExistence type="predicted"/>
<dbReference type="Gene3D" id="3.30.450.20">
    <property type="entry name" value="PAS domain"/>
    <property type="match status" value="2"/>
</dbReference>
<keyword evidence="1" id="KW-0175">Coiled coil</keyword>
<dbReference type="InterPro" id="IPR035919">
    <property type="entry name" value="EAL_sf"/>
</dbReference>
<feature type="domain" description="PAS" evidence="3">
    <location>
        <begin position="184"/>
        <end position="230"/>
    </location>
</feature>
<dbReference type="CDD" id="cd01949">
    <property type="entry name" value="GGDEF"/>
    <property type="match status" value="1"/>
</dbReference>
<feature type="domain" description="GGDEF" evidence="6">
    <location>
        <begin position="341"/>
        <end position="479"/>
    </location>
</feature>
<name>A0ABY3C7W2_9GAMM</name>
<feature type="domain" description="PAS" evidence="3">
    <location>
        <begin position="64"/>
        <end position="134"/>
    </location>
</feature>
<feature type="coiled-coil region" evidence="1">
    <location>
        <begin position="33"/>
        <end position="67"/>
    </location>
</feature>
<dbReference type="NCBIfam" id="TIGR00229">
    <property type="entry name" value="sensory_box"/>
    <property type="match status" value="2"/>
</dbReference>
<dbReference type="PROSITE" id="PS50112">
    <property type="entry name" value="PAS"/>
    <property type="match status" value="2"/>
</dbReference>
<dbReference type="InterPro" id="IPR001610">
    <property type="entry name" value="PAC"/>
</dbReference>
<organism evidence="7 8">
    <name type="scientific">Candidatus Methylobacter oryzae</name>
    <dbReference type="NCBI Taxonomy" id="2497749"/>
    <lineage>
        <taxon>Bacteria</taxon>
        <taxon>Pseudomonadati</taxon>
        <taxon>Pseudomonadota</taxon>
        <taxon>Gammaproteobacteria</taxon>
        <taxon>Methylococcales</taxon>
        <taxon>Methylococcaceae</taxon>
        <taxon>Methylobacter</taxon>
    </lineage>
</organism>
<dbReference type="InterPro" id="IPR001633">
    <property type="entry name" value="EAL_dom"/>
</dbReference>
<evidence type="ECO:0000259" key="4">
    <source>
        <dbReference type="PROSITE" id="PS50113"/>
    </source>
</evidence>
<dbReference type="SUPFAM" id="SSF55785">
    <property type="entry name" value="PYP-like sensor domain (PAS domain)"/>
    <property type="match status" value="2"/>
</dbReference>
<dbReference type="SMART" id="SM00091">
    <property type="entry name" value="PAS"/>
    <property type="match status" value="2"/>
</dbReference>
<dbReference type="SMART" id="SM00267">
    <property type="entry name" value="GGDEF"/>
    <property type="match status" value="1"/>
</dbReference>
<gene>
    <name evidence="7" type="ORF">EKO24_021660</name>
</gene>
<dbReference type="Pfam" id="PF00563">
    <property type="entry name" value="EAL"/>
    <property type="match status" value="1"/>
</dbReference>
<evidence type="ECO:0000256" key="2">
    <source>
        <dbReference type="SAM" id="MobiDB-lite"/>
    </source>
</evidence>
<dbReference type="Pfam" id="PF13426">
    <property type="entry name" value="PAS_9"/>
    <property type="match status" value="2"/>
</dbReference>
<evidence type="ECO:0000259" key="6">
    <source>
        <dbReference type="PROSITE" id="PS50887"/>
    </source>
</evidence>
<dbReference type="InterPro" id="IPR000160">
    <property type="entry name" value="GGDEF_dom"/>
</dbReference>
<evidence type="ECO:0000313" key="7">
    <source>
        <dbReference type="EMBL" id="TRW89658.1"/>
    </source>
</evidence>
<accession>A0ABY3C7W2</accession>
<feature type="domain" description="EAL" evidence="5">
    <location>
        <begin position="488"/>
        <end position="740"/>
    </location>
</feature>
<feature type="region of interest" description="Disordered" evidence="2">
    <location>
        <begin position="1"/>
        <end position="30"/>
    </location>
</feature>
<dbReference type="NCBIfam" id="TIGR00254">
    <property type="entry name" value="GGDEF"/>
    <property type="match status" value="1"/>
</dbReference>
<dbReference type="Gene3D" id="3.30.70.270">
    <property type="match status" value="1"/>
</dbReference>
<dbReference type="InterPro" id="IPR043128">
    <property type="entry name" value="Rev_trsase/Diguanyl_cyclase"/>
</dbReference>